<gene>
    <name evidence="2" type="ORF">Bca52824_048545</name>
</gene>
<feature type="region of interest" description="Disordered" evidence="1">
    <location>
        <begin position="1"/>
        <end position="45"/>
    </location>
</feature>
<evidence type="ECO:0000313" key="3">
    <source>
        <dbReference type="Proteomes" id="UP000886595"/>
    </source>
</evidence>
<sequence length="93" mass="9827">MIPAAILTRLATRQLPNSTTARQRPVSVSDPRPPASQRPSPAADLTRCTSTSCLAQLCGPPASVSGGQAHPSINQWSGLPTGRPIRPIQLMYV</sequence>
<name>A0A8X7RIL5_BRACI</name>
<comment type="caution">
    <text evidence="2">The sequence shown here is derived from an EMBL/GenBank/DDBJ whole genome shotgun (WGS) entry which is preliminary data.</text>
</comment>
<proteinExistence type="predicted"/>
<feature type="region of interest" description="Disordered" evidence="1">
    <location>
        <begin position="60"/>
        <end position="83"/>
    </location>
</feature>
<reference evidence="2 3" key="1">
    <citation type="submission" date="2020-02" db="EMBL/GenBank/DDBJ databases">
        <authorList>
            <person name="Ma Q."/>
            <person name="Huang Y."/>
            <person name="Song X."/>
            <person name="Pei D."/>
        </authorList>
    </citation>
    <scope>NUCLEOTIDE SEQUENCE [LARGE SCALE GENOMIC DNA]</scope>
    <source>
        <strain evidence="2">Sxm20200214</strain>
        <tissue evidence="2">Leaf</tissue>
    </source>
</reference>
<keyword evidence="3" id="KW-1185">Reference proteome</keyword>
<protein>
    <submittedName>
        <fullName evidence="2">Uncharacterized protein</fullName>
    </submittedName>
</protein>
<accession>A0A8X7RIL5</accession>
<evidence type="ECO:0000256" key="1">
    <source>
        <dbReference type="SAM" id="MobiDB-lite"/>
    </source>
</evidence>
<dbReference type="Proteomes" id="UP000886595">
    <property type="component" value="Unassembled WGS sequence"/>
</dbReference>
<organism evidence="2 3">
    <name type="scientific">Brassica carinata</name>
    <name type="common">Ethiopian mustard</name>
    <name type="synonym">Abyssinian cabbage</name>
    <dbReference type="NCBI Taxonomy" id="52824"/>
    <lineage>
        <taxon>Eukaryota</taxon>
        <taxon>Viridiplantae</taxon>
        <taxon>Streptophyta</taxon>
        <taxon>Embryophyta</taxon>
        <taxon>Tracheophyta</taxon>
        <taxon>Spermatophyta</taxon>
        <taxon>Magnoliopsida</taxon>
        <taxon>eudicotyledons</taxon>
        <taxon>Gunneridae</taxon>
        <taxon>Pentapetalae</taxon>
        <taxon>rosids</taxon>
        <taxon>malvids</taxon>
        <taxon>Brassicales</taxon>
        <taxon>Brassicaceae</taxon>
        <taxon>Brassiceae</taxon>
        <taxon>Brassica</taxon>
    </lineage>
</organism>
<dbReference type="AlphaFoldDB" id="A0A8X7RIL5"/>
<dbReference type="EMBL" id="JAAMPC010000010">
    <property type="protein sequence ID" value="KAG2288941.1"/>
    <property type="molecule type" value="Genomic_DNA"/>
</dbReference>
<evidence type="ECO:0000313" key="2">
    <source>
        <dbReference type="EMBL" id="KAG2288941.1"/>
    </source>
</evidence>